<dbReference type="EMBL" id="CADCTH010000175">
    <property type="protein sequence ID" value="CAA9236968.1"/>
    <property type="molecule type" value="Genomic_DNA"/>
</dbReference>
<keyword evidence="1" id="KW-0808">Transferase</keyword>
<evidence type="ECO:0000313" key="1">
    <source>
        <dbReference type="EMBL" id="CAA9236968.1"/>
    </source>
</evidence>
<organism evidence="1">
    <name type="scientific">uncultured Actinomycetospora sp</name>
    <dbReference type="NCBI Taxonomy" id="1135996"/>
    <lineage>
        <taxon>Bacteria</taxon>
        <taxon>Bacillati</taxon>
        <taxon>Actinomycetota</taxon>
        <taxon>Actinomycetes</taxon>
        <taxon>Pseudonocardiales</taxon>
        <taxon>Pseudonocardiaceae</taxon>
        <taxon>Actinomycetospora</taxon>
        <taxon>environmental samples</taxon>
    </lineage>
</organism>
<protein>
    <submittedName>
        <fullName evidence="1">Cobalamin synthase</fullName>
        <ecNumber evidence="1">2.7.8.26</ecNumber>
    </submittedName>
</protein>
<dbReference type="AlphaFoldDB" id="A0A6J4HXV3"/>
<reference evidence="1" key="1">
    <citation type="submission" date="2020-02" db="EMBL/GenBank/DDBJ databases">
        <authorList>
            <person name="Meier V. D."/>
        </authorList>
    </citation>
    <scope>NUCLEOTIDE SEQUENCE</scope>
    <source>
        <strain evidence="1">AVDCRST_MAG54</strain>
    </source>
</reference>
<feature type="non-terminal residue" evidence="1">
    <location>
        <position position="32"/>
    </location>
</feature>
<accession>A0A6J4HXV3</accession>
<name>A0A6J4HXV3_9PSEU</name>
<dbReference type="EC" id="2.7.8.26" evidence="1"/>
<gene>
    <name evidence="1" type="ORF">AVDCRST_MAG54-1309</name>
</gene>
<sequence length="32" mass="3359">MQAVVAVVLGLLAARFLLRHAVRRLGGVTGDV</sequence>
<dbReference type="GO" id="GO:0051073">
    <property type="term" value="F:adenosylcobinamide-GDP ribazoletransferase activity"/>
    <property type="evidence" value="ECO:0007669"/>
    <property type="project" value="UniProtKB-EC"/>
</dbReference>
<proteinExistence type="predicted"/>